<comment type="subcellular location">
    <subcellularLocation>
        <location evidence="1">Mitochondrion outer membrane</location>
        <topology evidence="1">Single-pass membrane protein</topology>
    </subcellularLocation>
</comment>
<dbReference type="EMBL" id="NIDF01000074">
    <property type="protein sequence ID" value="TYJ53905.1"/>
    <property type="molecule type" value="Genomic_DNA"/>
</dbReference>
<dbReference type="PANTHER" id="PTHR46208:SF1">
    <property type="entry name" value="MITOCHONDRIAL IMPORT RECEPTOR SUBUNIT TOM70"/>
    <property type="match status" value="1"/>
</dbReference>
<dbReference type="SMART" id="SM00028">
    <property type="entry name" value="TPR"/>
    <property type="match status" value="10"/>
</dbReference>
<dbReference type="SUPFAM" id="SSF48452">
    <property type="entry name" value="TPR-like"/>
    <property type="match status" value="3"/>
</dbReference>
<proteinExistence type="inferred from homology"/>
<evidence type="ECO:0000256" key="10">
    <source>
        <dbReference type="PROSITE-ProRule" id="PRU00339"/>
    </source>
</evidence>
<evidence type="ECO:0000256" key="2">
    <source>
        <dbReference type="ARBA" id="ARBA00022692"/>
    </source>
</evidence>
<gene>
    <name evidence="12" type="ORF">B9479_005454</name>
</gene>
<dbReference type="GO" id="GO:0045039">
    <property type="term" value="P:protein insertion into mitochondrial inner membrane"/>
    <property type="evidence" value="ECO:0007669"/>
    <property type="project" value="TreeGrafter"/>
</dbReference>
<protein>
    <recommendedName>
        <fullName evidence="14">Mitochondrial outer membrane 72K protein</fullName>
    </recommendedName>
</protein>
<dbReference type="InterPro" id="IPR019734">
    <property type="entry name" value="TPR_rpt"/>
</dbReference>
<dbReference type="PROSITE" id="PS50005">
    <property type="entry name" value="TPR"/>
    <property type="match status" value="3"/>
</dbReference>
<keyword evidence="8" id="KW-0472">Membrane</keyword>
<keyword evidence="4" id="KW-1000">Mitochondrion outer membrane</keyword>
<feature type="repeat" description="TPR" evidence="10">
    <location>
        <begin position="411"/>
        <end position="444"/>
    </location>
</feature>
<keyword evidence="13" id="KW-1185">Reference proteome</keyword>
<evidence type="ECO:0000256" key="9">
    <source>
        <dbReference type="ARBA" id="ARBA00038030"/>
    </source>
</evidence>
<evidence type="ECO:0000256" key="4">
    <source>
        <dbReference type="ARBA" id="ARBA00022787"/>
    </source>
</evidence>
<keyword evidence="3" id="KW-0677">Repeat</keyword>
<feature type="compositionally biased region" description="Basic and acidic residues" evidence="11">
    <location>
        <begin position="92"/>
        <end position="115"/>
    </location>
</feature>
<evidence type="ECO:0000256" key="11">
    <source>
        <dbReference type="SAM" id="MobiDB-lite"/>
    </source>
</evidence>
<keyword evidence="7" id="KW-0496">Mitochondrion</keyword>
<keyword evidence="6" id="KW-1133">Transmembrane helix</keyword>
<feature type="repeat" description="TPR" evidence="10">
    <location>
        <begin position="377"/>
        <end position="410"/>
    </location>
</feature>
<evidence type="ECO:0000313" key="12">
    <source>
        <dbReference type="EMBL" id="TYJ53905.1"/>
    </source>
</evidence>
<feature type="repeat" description="TPR" evidence="10">
    <location>
        <begin position="142"/>
        <end position="175"/>
    </location>
</feature>
<dbReference type="Pfam" id="PF14559">
    <property type="entry name" value="TPR_19"/>
    <property type="match status" value="1"/>
</dbReference>
<dbReference type="GO" id="GO:0030943">
    <property type="term" value="F:mitochondrion targeting sequence binding"/>
    <property type="evidence" value="ECO:0007669"/>
    <property type="project" value="TreeGrafter"/>
</dbReference>
<evidence type="ECO:0000256" key="7">
    <source>
        <dbReference type="ARBA" id="ARBA00023128"/>
    </source>
</evidence>
<feature type="compositionally biased region" description="Pro residues" evidence="11">
    <location>
        <begin position="1"/>
        <end position="18"/>
    </location>
</feature>
<evidence type="ECO:0000256" key="3">
    <source>
        <dbReference type="ARBA" id="ARBA00022737"/>
    </source>
</evidence>
<keyword evidence="5 10" id="KW-0802">TPR repeat</keyword>
<evidence type="ECO:0008006" key="14">
    <source>
        <dbReference type="Google" id="ProtNLM"/>
    </source>
</evidence>
<dbReference type="Pfam" id="PF13432">
    <property type="entry name" value="TPR_16"/>
    <property type="match status" value="2"/>
</dbReference>
<dbReference type="Pfam" id="PF00515">
    <property type="entry name" value="TPR_1"/>
    <property type="match status" value="1"/>
</dbReference>
<accession>A0A5D3AQY7</accession>
<comment type="similarity">
    <text evidence="9">Belongs to the Tom70 family.</text>
</comment>
<feature type="compositionally biased region" description="Basic residues" evidence="11">
    <location>
        <begin position="81"/>
        <end position="91"/>
    </location>
</feature>
<evidence type="ECO:0000256" key="6">
    <source>
        <dbReference type="ARBA" id="ARBA00022989"/>
    </source>
</evidence>
<name>A0A5D3AQY7_9TREE</name>
<dbReference type="GO" id="GO:0030150">
    <property type="term" value="P:protein import into mitochondrial matrix"/>
    <property type="evidence" value="ECO:0007669"/>
    <property type="project" value="TreeGrafter"/>
</dbReference>
<reference evidence="12 13" key="1">
    <citation type="submission" date="2017-05" db="EMBL/GenBank/DDBJ databases">
        <title>The Genome Sequence of Tsuchiyaea wingfieldii DSM 27421.</title>
        <authorList>
            <person name="Cuomo C."/>
            <person name="Passer A."/>
            <person name="Billmyre B."/>
            <person name="Heitman J."/>
        </authorList>
    </citation>
    <scope>NUCLEOTIDE SEQUENCE [LARGE SCALE GENOMIC DNA]</scope>
    <source>
        <strain evidence="12 13">DSM 27421</strain>
    </source>
</reference>
<dbReference type="InterPro" id="IPR011990">
    <property type="entry name" value="TPR-like_helical_dom_sf"/>
</dbReference>
<feature type="region of interest" description="Disordered" evidence="11">
    <location>
        <begin position="65"/>
        <end position="131"/>
    </location>
</feature>
<dbReference type="Gene3D" id="1.25.40.10">
    <property type="entry name" value="Tetratricopeptide repeat domain"/>
    <property type="match status" value="2"/>
</dbReference>
<dbReference type="Proteomes" id="UP000322245">
    <property type="component" value="Unassembled WGS sequence"/>
</dbReference>
<feature type="region of interest" description="Disordered" evidence="11">
    <location>
        <begin position="1"/>
        <end position="28"/>
    </location>
</feature>
<evidence type="ECO:0000256" key="5">
    <source>
        <dbReference type="ARBA" id="ARBA00022803"/>
    </source>
</evidence>
<dbReference type="PANTHER" id="PTHR46208">
    <property type="entry name" value="MITOCHONDRIAL IMPORT RECEPTOR SUBUNIT TOM70"/>
    <property type="match status" value="1"/>
</dbReference>
<dbReference type="GO" id="GO:0008320">
    <property type="term" value="F:protein transmembrane transporter activity"/>
    <property type="evidence" value="ECO:0007669"/>
    <property type="project" value="TreeGrafter"/>
</dbReference>
<evidence type="ECO:0000313" key="13">
    <source>
        <dbReference type="Proteomes" id="UP000322245"/>
    </source>
</evidence>
<evidence type="ECO:0000256" key="8">
    <source>
        <dbReference type="ARBA" id="ARBA00023136"/>
    </source>
</evidence>
<evidence type="ECO:0000256" key="1">
    <source>
        <dbReference type="ARBA" id="ARBA00004572"/>
    </source>
</evidence>
<dbReference type="GO" id="GO:0005741">
    <property type="term" value="C:mitochondrial outer membrane"/>
    <property type="evidence" value="ECO:0007669"/>
    <property type="project" value="UniProtKB-SubCell"/>
</dbReference>
<organism evidence="12 13">
    <name type="scientific">Cryptococcus floricola</name>
    <dbReference type="NCBI Taxonomy" id="2591691"/>
    <lineage>
        <taxon>Eukaryota</taxon>
        <taxon>Fungi</taxon>
        <taxon>Dikarya</taxon>
        <taxon>Basidiomycota</taxon>
        <taxon>Agaricomycotina</taxon>
        <taxon>Tremellomycetes</taxon>
        <taxon>Tremellales</taxon>
        <taxon>Cryptococcaceae</taxon>
        <taxon>Cryptococcus</taxon>
    </lineage>
</organism>
<keyword evidence="2" id="KW-0812">Transmembrane</keyword>
<comment type="caution">
    <text evidence="12">The sequence shown here is derived from an EMBL/GenBank/DDBJ whole genome shotgun (WGS) entry which is preliminary data.</text>
</comment>
<sequence length="622" mass="68927">MSPLPTPPPPSIPAPSAPLPVDALAPPPSLLSRTQKFVEENQRLILLGCAVLAATGAGYYLYSRPDAPGPSSPAGGESASKKKNKKKKKSGEKKDEKFVRNEGDKGPLLEEREPAQEPGHLSGIPGDSEIEHMSGAKRDELGATLKDRGNKLYAKKDYKKAIECYTKAIEISVKKVAVFYSNRAACYGNLTPPEYEKCVLDCTEAVKLDRTYTKALKRRATAYENLDRNEEAVQDFTAVSIIERFADEQAAASVERCLKKLATKRAAEILANRGDRLPSPTFIGAYLSAFRERARPAIPESASQGDHTLSLAFDALDAADYPHALTYVNEAIEQGISTKEVQAEAYNLRGTFKFLIGDSEGARVDLEKSLDLMPDFVQSWVKIASVHMELGDPAGAFGDFEAAIRHNPNDPDIYYHRGQVYFITQEFDKALSDYTKSVELDDTFIFSHIQSAVAQYKMGNVGASMAAFRRILKQFPDRGDPSNYYGEILLDQQKFEESLERFDKSIDLDKSKTPRNVLPFVNKALALFQWKQDAAGAEELCKKALEIDPECDVAVATLAQLSLQQGKITDAITWFEKSAQLARTEGELINTITYEHASKAQIHFLKNYPEYAERLNQIAQTV</sequence>
<dbReference type="AlphaFoldDB" id="A0A5D3AQY7"/>